<dbReference type="RefSeq" id="WP_181580494.1">
    <property type="nucleotide sequence ID" value="NZ_CP059399.1"/>
</dbReference>
<evidence type="ECO:0000256" key="1">
    <source>
        <dbReference type="SAM" id="SignalP"/>
    </source>
</evidence>
<protein>
    <recommendedName>
        <fullName evidence="4">Ig-like domain-containing protein</fullName>
    </recommendedName>
</protein>
<evidence type="ECO:0000313" key="2">
    <source>
        <dbReference type="EMBL" id="QLY29290.1"/>
    </source>
</evidence>
<sequence>MTARPLGALAVGVAAAAAVVTAAPQAAAETYTLSLTGSTHVVGCTYTLSIEGFPKNPLSSGNFADNGKAIGSVNGSANMLGGMKVSWTPKTAGAHELTASVGYLSAAVLVTPRTVDVAATGSCSGGGGGLSSIIPSISG</sequence>
<accession>A0A7D6VGR2</accession>
<reference evidence="2 3" key="1">
    <citation type="submission" date="2020-07" db="EMBL/GenBank/DDBJ databases">
        <authorList>
            <person name="Zhuang K."/>
            <person name="Ran Y."/>
        </authorList>
    </citation>
    <scope>NUCLEOTIDE SEQUENCE [LARGE SCALE GENOMIC DNA]</scope>
    <source>
        <strain evidence="2 3">WCH-YHL-001</strain>
    </source>
</reference>
<feature type="chain" id="PRO_5027936680" description="Ig-like domain-containing protein" evidence="1">
    <location>
        <begin position="29"/>
        <end position="139"/>
    </location>
</feature>
<feature type="signal peptide" evidence="1">
    <location>
        <begin position="1"/>
        <end position="28"/>
    </location>
</feature>
<name>A0A7D6VGR2_9NOCA</name>
<keyword evidence="1" id="KW-0732">Signal</keyword>
<dbReference type="Proteomes" id="UP000515512">
    <property type="component" value="Chromosome"/>
</dbReference>
<proteinExistence type="predicted"/>
<keyword evidence="3" id="KW-1185">Reference proteome</keyword>
<evidence type="ECO:0008006" key="4">
    <source>
        <dbReference type="Google" id="ProtNLM"/>
    </source>
</evidence>
<dbReference type="EMBL" id="CP059399">
    <property type="protein sequence ID" value="QLY29290.1"/>
    <property type="molecule type" value="Genomic_DNA"/>
</dbReference>
<evidence type="ECO:0000313" key="3">
    <source>
        <dbReference type="Proteomes" id="UP000515512"/>
    </source>
</evidence>
<gene>
    <name evidence="2" type="ORF">H0264_29010</name>
</gene>
<dbReference type="AlphaFoldDB" id="A0A7D6VGR2"/>
<dbReference type="KEGG" id="nhu:H0264_29010"/>
<organism evidence="2 3">
    <name type="scientific">Nocardia huaxiensis</name>
    <dbReference type="NCBI Taxonomy" id="2755382"/>
    <lineage>
        <taxon>Bacteria</taxon>
        <taxon>Bacillati</taxon>
        <taxon>Actinomycetota</taxon>
        <taxon>Actinomycetes</taxon>
        <taxon>Mycobacteriales</taxon>
        <taxon>Nocardiaceae</taxon>
        <taxon>Nocardia</taxon>
    </lineage>
</organism>